<proteinExistence type="predicted"/>
<gene>
    <name evidence="8" type="ORF">Bathy01g04130</name>
</gene>
<feature type="coiled-coil region" evidence="5">
    <location>
        <begin position="220"/>
        <end position="247"/>
    </location>
</feature>
<feature type="region of interest" description="Disordered" evidence="6">
    <location>
        <begin position="565"/>
        <end position="585"/>
    </location>
</feature>
<evidence type="ECO:0000256" key="2">
    <source>
        <dbReference type="ARBA" id="ARBA00012595"/>
    </source>
</evidence>
<feature type="region of interest" description="Disordered" evidence="6">
    <location>
        <begin position="50"/>
        <end position="114"/>
    </location>
</feature>
<feature type="compositionally biased region" description="Basic and acidic residues" evidence="6">
    <location>
        <begin position="72"/>
        <end position="102"/>
    </location>
</feature>
<feature type="compositionally biased region" description="Low complexity" evidence="6">
    <location>
        <begin position="57"/>
        <end position="71"/>
    </location>
</feature>
<sequence>MRGALAPSTRTTATCYSPTLKKNNVRTKHGSIGPLRSSARKCAVVRVVRSEADNQPESSAAAAGAKRSSASAEERERAETLRKVEDAITSEEEIKRNGRMDMETDGYFNPEDFENVDPQLAEDVAERTIESSSVPLSVPLKSMETSSTSEAKEEEEEDVNALKTDMEGMKKTMAENRRKEMDYIVETVLKSERVVARSNVKSIKARKDAESAEMNAVTARELLDEKKDVSEQEISDLEAQIKARLAQDIPKIYDDAGVSMDEVPVQHNPLKTMSGMTAFITSPTPPPGLTNASQAQRMGVPFDPNEQFDIHASYLEKFQNWTPALVFVYVLTHPGSPCIFASKIPDIFGLPDESVLPQERELAKDLLTQEQINDLMEVRRRNDIKAAGTVQNVASEKDLYCALINNRVFVKIGARFELPRDILISSCGKQLEQFDLCCSGHQWAVWQIKDEESDAHIDSSTVPKMETPTAEVPPSPLAEGGETVDNLLEEAKKLIEKEKQELEEEGQRFRDIVSRPHSEEEKMLYSAKLVEAEEKVAFLERNYAKLKMRKGEGDEKLFPVRDEKKKHVGIADESDAEEYDESDVVQKAAEDVDEFESGWA</sequence>
<accession>K8EQE6</accession>
<feature type="region of interest" description="Disordered" evidence="6">
    <location>
        <begin position="1"/>
        <end position="36"/>
    </location>
</feature>
<dbReference type="AlphaFoldDB" id="K8EQE6"/>
<organism evidence="8 9">
    <name type="scientific">Bathycoccus prasinos</name>
    <dbReference type="NCBI Taxonomy" id="41875"/>
    <lineage>
        <taxon>Eukaryota</taxon>
        <taxon>Viridiplantae</taxon>
        <taxon>Chlorophyta</taxon>
        <taxon>Mamiellophyceae</taxon>
        <taxon>Mamiellales</taxon>
        <taxon>Bathycoccaceae</taxon>
        <taxon>Bathycoccus</taxon>
    </lineage>
</organism>
<dbReference type="GO" id="GO:0005975">
    <property type="term" value="P:carbohydrate metabolic process"/>
    <property type="evidence" value="ECO:0007669"/>
    <property type="project" value="InterPro"/>
</dbReference>
<evidence type="ECO:0000256" key="3">
    <source>
        <dbReference type="ARBA" id="ARBA00022801"/>
    </source>
</evidence>
<evidence type="ECO:0000256" key="6">
    <source>
        <dbReference type="SAM" id="MobiDB-lite"/>
    </source>
</evidence>
<dbReference type="eggNOG" id="KOG0471">
    <property type="taxonomic scope" value="Eukaryota"/>
</dbReference>
<dbReference type="GO" id="GO:0004556">
    <property type="term" value="F:alpha-amylase activity"/>
    <property type="evidence" value="ECO:0007669"/>
    <property type="project" value="UniProtKB-EC"/>
</dbReference>
<dbReference type="RefSeq" id="XP_007515766.1">
    <property type="nucleotide sequence ID" value="XM_007515704.1"/>
</dbReference>
<feature type="compositionally biased region" description="Low complexity" evidence="6">
    <location>
        <begin position="140"/>
        <end position="149"/>
    </location>
</feature>
<dbReference type="SUPFAM" id="SSF51011">
    <property type="entry name" value="Glycosyl hydrolase domain"/>
    <property type="match status" value="1"/>
</dbReference>
<dbReference type="GO" id="GO:0005509">
    <property type="term" value="F:calcium ion binding"/>
    <property type="evidence" value="ECO:0007669"/>
    <property type="project" value="InterPro"/>
</dbReference>
<feature type="region of interest" description="Disordered" evidence="6">
    <location>
        <begin position="140"/>
        <end position="159"/>
    </location>
</feature>
<feature type="compositionally biased region" description="Acidic residues" evidence="6">
    <location>
        <begin position="572"/>
        <end position="583"/>
    </location>
</feature>
<feature type="domain" description="Alpha-amylase C-terminal beta-sheet" evidence="7">
    <location>
        <begin position="380"/>
        <end position="448"/>
    </location>
</feature>
<reference evidence="8 9" key="1">
    <citation type="submission" date="2011-10" db="EMBL/GenBank/DDBJ databases">
        <authorList>
            <person name="Genoscope - CEA"/>
        </authorList>
    </citation>
    <scope>NUCLEOTIDE SEQUENCE [LARGE SCALE GENOMIC DNA]</scope>
    <source>
        <strain evidence="8 9">RCC 1105</strain>
    </source>
</reference>
<dbReference type="InterPro" id="IPR012850">
    <property type="entry name" value="A-amylase_bs_C"/>
</dbReference>
<dbReference type="KEGG" id="bpg:Bathy01g04130"/>
<evidence type="ECO:0000313" key="9">
    <source>
        <dbReference type="Proteomes" id="UP000198341"/>
    </source>
</evidence>
<feature type="coiled-coil region" evidence="5">
    <location>
        <begin position="477"/>
        <end position="549"/>
    </location>
</feature>
<dbReference type="EMBL" id="FO082278">
    <property type="protein sequence ID" value="CCO14645.1"/>
    <property type="molecule type" value="Genomic_DNA"/>
</dbReference>
<keyword evidence="9" id="KW-1185">Reference proteome</keyword>
<evidence type="ECO:0000313" key="8">
    <source>
        <dbReference type="EMBL" id="CCO14645.1"/>
    </source>
</evidence>
<dbReference type="OrthoDB" id="550577at2759"/>
<keyword evidence="4" id="KW-0326">Glycosidase</keyword>
<dbReference type="STRING" id="41875.K8EQE6"/>
<evidence type="ECO:0000259" key="7">
    <source>
        <dbReference type="SMART" id="SM00810"/>
    </source>
</evidence>
<evidence type="ECO:0000256" key="1">
    <source>
        <dbReference type="ARBA" id="ARBA00000548"/>
    </source>
</evidence>
<name>K8EQE6_9CHLO</name>
<feature type="compositionally biased region" description="Polar residues" evidence="6">
    <location>
        <begin position="8"/>
        <end position="22"/>
    </location>
</feature>
<evidence type="ECO:0000256" key="5">
    <source>
        <dbReference type="SAM" id="Coils"/>
    </source>
</evidence>
<protein>
    <recommendedName>
        <fullName evidence="2">alpha-amylase</fullName>
        <ecNumber evidence="2">3.2.1.1</ecNumber>
    </recommendedName>
</protein>
<evidence type="ECO:0000256" key="4">
    <source>
        <dbReference type="ARBA" id="ARBA00023295"/>
    </source>
</evidence>
<dbReference type="Proteomes" id="UP000198341">
    <property type="component" value="Chromosome 1"/>
</dbReference>
<dbReference type="Gene3D" id="2.60.40.1180">
    <property type="entry name" value="Golgi alpha-mannosidase II"/>
    <property type="match status" value="1"/>
</dbReference>
<comment type="catalytic activity">
    <reaction evidence="1">
        <text>Endohydrolysis of (1-&gt;4)-alpha-D-glucosidic linkages in polysaccharides containing three or more (1-&gt;4)-alpha-linked D-glucose units.</text>
        <dbReference type="EC" id="3.2.1.1"/>
    </reaction>
</comment>
<dbReference type="Pfam" id="PF07821">
    <property type="entry name" value="Alpha-amyl_C2"/>
    <property type="match status" value="1"/>
</dbReference>
<keyword evidence="5" id="KW-0175">Coiled coil</keyword>
<dbReference type="SMART" id="SM00810">
    <property type="entry name" value="Alpha-amyl_C2"/>
    <property type="match status" value="1"/>
</dbReference>
<dbReference type="GeneID" id="19018148"/>
<dbReference type="EC" id="3.2.1.1" evidence="2"/>
<dbReference type="InterPro" id="IPR013780">
    <property type="entry name" value="Glyco_hydro_b"/>
</dbReference>
<keyword evidence="3" id="KW-0378">Hydrolase</keyword>